<reference evidence="10 11" key="1">
    <citation type="submission" date="2019-10" db="EMBL/GenBank/DDBJ databases">
        <authorList>
            <person name="Wolf R A."/>
        </authorList>
    </citation>
    <scope>NUCLEOTIDE SEQUENCE [LARGE SCALE GENOMIC DNA]</scope>
    <source>
        <strain evidence="10">Collinsella_aerofaciens_DSM_13712</strain>
    </source>
</reference>
<evidence type="ECO:0000256" key="9">
    <source>
        <dbReference type="SAM" id="SignalP"/>
    </source>
</evidence>
<keyword evidence="6 8" id="KW-0472">Membrane</keyword>
<dbReference type="EMBL" id="CABWIF010000013">
    <property type="protein sequence ID" value="VWL94682.1"/>
    <property type="molecule type" value="Genomic_DNA"/>
</dbReference>
<sequence>MKTKVPTALISSLLLAILACPVLAVPVDGFIAGTPLGAAAIPSSFGVDTVLGWWLTGAFTACPLGTLLTFLLAFCICALIAYSTALNARAEDGGVLGDAHVKTGREVVKGSMTWDGSTIPSSRGFVYGFTKYRGKPCYLYEPKKMIFVSGATGSGKSRFLYLPSIDLLSYGDASNGSEPATLVVSDVKNELIELTGDELARRGYRVLLLDTQHPYRGQRFNPLKQVLDLHAEERDQEAEQAADAIAELVVQDDERGKGSHWTASARGLLSALVLLVSMSDECPEESKHLATVCEVLDRGTEAEGDDPSEPLKAVFRSLPSGHPAKGRASQFISSGGNELRSILSTLKVALRPFSSAPIAWMTSGSDIDPHTVLTEKSAVFLHVLDEGSPYNCIAAIFLSQLWASVQAVADVNGGRLPRPVQILGDEWGNLPRVECLPALLSLARSYGAFWVGATQGVSQLNKYGERDGRRKILANCGVKIAMKLAEEEDRRYFTELIGKTTRHTQGTSSGRAASGTSSSTSYSESADDVIHPWEWRDMAPDRDGIIVVKHADNGMPACRAGVFRSPVTDCTNTPTREHFDLGTPEHEAERRRTYQRRLDASATEKMREEAPTWCPEWPDPEKGTGDAGDGKFSGLSLD</sequence>
<keyword evidence="9" id="KW-0732">Signal</keyword>
<accession>A0A5K1IZF8</accession>
<evidence type="ECO:0000256" key="8">
    <source>
        <dbReference type="SAM" id="Phobius"/>
    </source>
</evidence>
<evidence type="ECO:0000313" key="10">
    <source>
        <dbReference type="EMBL" id="VWL94682.1"/>
    </source>
</evidence>
<feature type="chain" id="PRO_5023839997" evidence="9">
    <location>
        <begin position="25"/>
        <end position="638"/>
    </location>
</feature>
<dbReference type="PANTHER" id="PTHR37937">
    <property type="entry name" value="CONJUGATIVE TRANSFER: DNA TRANSPORT"/>
    <property type="match status" value="1"/>
</dbReference>
<dbReference type="PROSITE" id="PS51257">
    <property type="entry name" value="PROKAR_LIPOPROTEIN"/>
    <property type="match status" value="1"/>
</dbReference>
<feature type="region of interest" description="Disordered" evidence="7">
    <location>
        <begin position="501"/>
        <end position="525"/>
    </location>
</feature>
<feature type="compositionally biased region" description="Basic and acidic residues" evidence="7">
    <location>
        <begin position="600"/>
        <end position="610"/>
    </location>
</feature>
<evidence type="ECO:0000256" key="6">
    <source>
        <dbReference type="ARBA" id="ARBA00023136"/>
    </source>
</evidence>
<dbReference type="GO" id="GO:0005886">
    <property type="term" value="C:plasma membrane"/>
    <property type="evidence" value="ECO:0007669"/>
    <property type="project" value="UniProtKB-SubCell"/>
</dbReference>
<dbReference type="AlphaFoldDB" id="A0A5K1IZF8"/>
<dbReference type="InterPro" id="IPR051539">
    <property type="entry name" value="T4SS-coupling_protein"/>
</dbReference>
<dbReference type="RefSeq" id="WP_193221444.1">
    <property type="nucleotide sequence ID" value="NZ_CABWIF010000013.1"/>
</dbReference>
<keyword evidence="3" id="KW-1003">Cell membrane</keyword>
<evidence type="ECO:0000256" key="4">
    <source>
        <dbReference type="ARBA" id="ARBA00022692"/>
    </source>
</evidence>
<feature type="transmembrane region" description="Helical" evidence="8">
    <location>
        <begin position="53"/>
        <end position="82"/>
    </location>
</feature>
<proteinExistence type="inferred from homology"/>
<protein>
    <submittedName>
        <fullName evidence="10">Conjugal transfer protein TraG</fullName>
    </submittedName>
</protein>
<organism evidence="10 11">
    <name type="scientific">Collinsella aerofaciens</name>
    <dbReference type="NCBI Taxonomy" id="74426"/>
    <lineage>
        <taxon>Bacteria</taxon>
        <taxon>Bacillati</taxon>
        <taxon>Actinomycetota</taxon>
        <taxon>Coriobacteriia</taxon>
        <taxon>Coriobacteriales</taxon>
        <taxon>Coriobacteriaceae</taxon>
        <taxon>Collinsella</taxon>
    </lineage>
</organism>
<evidence type="ECO:0000313" key="11">
    <source>
        <dbReference type="Proteomes" id="UP000368032"/>
    </source>
</evidence>
<keyword evidence="5 8" id="KW-1133">Transmembrane helix</keyword>
<evidence type="ECO:0000256" key="7">
    <source>
        <dbReference type="SAM" id="MobiDB-lite"/>
    </source>
</evidence>
<dbReference type="InterPro" id="IPR003688">
    <property type="entry name" value="TraG/VirD4"/>
</dbReference>
<evidence type="ECO:0000256" key="2">
    <source>
        <dbReference type="ARBA" id="ARBA00008806"/>
    </source>
</evidence>
<dbReference type="Proteomes" id="UP000368032">
    <property type="component" value="Unassembled WGS sequence"/>
</dbReference>
<dbReference type="InterPro" id="IPR027417">
    <property type="entry name" value="P-loop_NTPase"/>
</dbReference>
<dbReference type="Pfam" id="PF02534">
    <property type="entry name" value="T4SS-DNA_transf"/>
    <property type="match status" value="1"/>
</dbReference>
<dbReference type="Gene3D" id="3.40.50.300">
    <property type="entry name" value="P-loop containing nucleotide triphosphate hydrolases"/>
    <property type="match status" value="1"/>
</dbReference>
<feature type="signal peptide" evidence="9">
    <location>
        <begin position="1"/>
        <end position="24"/>
    </location>
</feature>
<comment type="subcellular location">
    <subcellularLocation>
        <location evidence="1">Cell membrane</location>
        <topology evidence="1">Multi-pass membrane protein</topology>
    </subcellularLocation>
</comment>
<dbReference type="CDD" id="cd01127">
    <property type="entry name" value="TrwB_TraG_TraD_VirD4"/>
    <property type="match status" value="1"/>
</dbReference>
<evidence type="ECO:0000256" key="1">
    <source>
        <dbReference type="ARBA" id="ARBA00004651"/>
    </source>
</evidence>
<feature type="compositionally biased region" description="Low complexity" evidence="7">
    <location>
        <begin position="506"/>
        <end position="524"/>
    </location>
</feature>
<evidence type="ECO:0000256" key="3">
    <source>
        <dbReference type="ARBA" id="ARBA00022475"/>
    </source>
</evidence>
<name>A0A5K1IZF8_9ACTN</name>
<comment type="similarity">
    <text evidence="2">Belongs to the VirD4/TraG family.</text>
</comment>
<gene>
    <name evidence="10" type="primary">traG</name>
    <name evidence="10" type="ORF">CKJAJONC_01677</name>
</gene>
<dbReference type="SUPFAM" id="SSF52540">
    <property type="entry name" value="P-loop containing nucleoside triphosphate hydrolases"/>
    <property type="match status" value="1"/>
</dbReference>
<evidence type="ECO:0000256" key="5">
    <source>
        <dbReference type="ARBA" id="ARBA00022989"/>
    </source>
</evidence>
<dbReference type="PANTHER" id="PTHR37937:SF1">
    <property type="entry name" value="CONJUGATIVE TRANSFER: DNA TRANSPORT"/>
    <property type="match status" value="1"/>
</dbReference>
<keyword evidence="4 8" id="KW-0812">Transmembrane</keyword>
<feature type="region of interest" description="Disordered" evidence="7">
    <location>
        <begin position="600"/>
        <end position="638"/>
    </location>
</feature>